<dbReference type="Proteomes" id="UP000030748">
    <property type="component" value="Unassembled WGS sequence"/>
</dbReference>
<gene>
    <name evidence="4" type="ORF">MIMGU_mgv1a012622mg</name>
</gene>
<keyword evidence="3" id="KW-0328">Glycosyltransferase</keyword>
<name>A0A022R322_ERYGU</name>
<dbReference type="InterPro" id="IPR035595">
    <property type="entry name" value="UDP_glycos_trans_CS"/>
</dbReference>
<accession>A0A022R322</accession>
<evidence type="ECO:0000256" key="1">
    <source>
        <dbReference type="ARBA" id="ARBA00009995"/>
    </source>
</evidence>
<dbReference type="Gene3D" id="3.40.50.2000">
    <property type="entry name" value="Glycogen Phosphorylase B"/>
    <property type="match status" value="2"/>
</dbReference>
<organism evidence="4 5">
    <name type="scientific">Erythranthe guttata</name>
    <name type="common">Yellow monkey flower</name>
    <name type="synonym">Mimulus guttatus</name>
    <dbReference type="NCBI Taxonomy" id="4155"/>
    <lineage>
        <taxon>Eukaryota</taxon>
        <taxon>Viridiplantae</taxon>
        <taxon>Streptophyta</taxon>
        <taxon>Embryophyta</taxon>
        <taxon>Tracheophyta</taxon>
        <taxon>Spermatophyta</taxon>
        <taxon>Magnoliopsida</taxon>
        <taxon>eudicotyledons</taxon>
        <taxon>Gunneridae</taxon>
        <taxon>Pentapetalae</taxon>
        <taxon>asterids</taxon>
        <taxon>lamiids</taxon>
        <taxon>Lamiales</taxon>
        <taxon>Phrymaceae</taxon>
        <taxon>Erythranthe</taxon>
    </lineage>
</organism>
<dbReference type="PANTHER" id="PTHR48045">
    <property type="entry name" value="UDP-GLYCOSYLTRANSFERASE 72B1"/>
    <property type="match status" value="1"/>
</dbReference>
<dbReference type="PANTHER" id="PTHR48045:SF21">
    <property type="entry name" value="UDP-GLYCOSYLTRANSFERASE 83A1"/>
    <property type="match status" value="1"/>
</dbReference>
<proteinExistence type="inferred from homology"/>
<comment type="similarity">
    <text evidence="1 3">Belongs to the UDP-glycosyltransferase family.</text>
</comment>
<dbReference type="eggNOG" id="KOG1192">
    <property type="taxonomic scope" value="Eukaryota"/>
</dbReference>
<sequence>MIQNNIATSSVDRLICNSIHDLEPGAFASSPQIIPIGPLLENSSSLQGHFRQNDSNKCLEWLDRHPTCSVIYVAFGSLAMFNKAQFQELAVGLEITEMPFLWVVRPDNRNFPEGFSERVSSRGKIVEWAPQQKILSHPSIACFVSHCGWNSTVESVSNGVPILCWPYFADQFINQSYICDIWKIGLKFENDDVTSGEIKDKIRRLIEDCAFKETALCLREKIEISAREGGNSYNNLKNFITWIKN</sequence>
<dbReference type="FunFam" id="3.40.50.2000:FF:000061">
    <property type="entry name" value="UDP-glycosyltransferase 83A1"/>
    <property type="match status" value="1"/>
</dbReference>
<dbReference type="PROSITE" id="PS00375">
    <property type="entry name" value="UDPGT"/>
    <property type="match status" value="1"/>
</dbReference>
<evidence type="ECO:0000313" key="4">
    <source>
        <dbReference type="EMBL" id="EYU34616.1"/>
    </source>
</evidence>
<dbReference type="CDD" id="cd03784">
    <property type="entry name" value="GT1_Gtf-like"/>
    <property type="match status" value="1"/>
</dbReference>
<evidence type="ECO:0000313" key="5">
    <source>
        <dbReference type="Proteomes" id="UP000030748"/>
    </source>
</evidence>
<evidence type="ECO:0000256" key="2">
    <source>
        <dbReference type="ARBA" id="ARBA00022679"/>
    </source>
</evidence>
<dbReference type="Pfam" id="PF00201">
    <property type="entry name" value="UDPGT"/>
    <property type="match status" value="1"/>
</dbReference>
<protein>
    <submittedName>
        <fullName evidence="4">Uncharacterized protein</fullName>
    </submittedName>
</protein>
<dbReference type="EMBL" id="KI630674">
    <property type="protein sequence ID" value="EYU34616.1"/>
    <property type="molecule type" value="Genomic_DNA"/>
</dbReference>
<dbReference type="GO" id="GO:0008194">
    <property type="term" value="F:UDP-glycosyltransferase activity"/>
    <property type="evidence" value="ECO:0000318"/>
    <property type="project" value="GO_Central"/>
</dbReference>
<dbReference type="InterPro" id="IPR002213">
    <property type="entry name" value="UDP_glucos_trans"/>
</dbReference>
<reference evidence="4 5" key="1">
    <citation type="journal article" date="2013" name="Proc. Natl. Acad. Sci. U.S.A.">
        <title>Fine-scale variation in meiotic recombination in Mimulus inferred from population shotgun sequencing.</title>
        <authorList>
            <person name="Hellsten U."/>
            <person name="Wright K.M."/>
            <person name="Jenkins J."/>
            <person name="Shu S."/>
            <person name="Yuan Y."/>
            <person name="Wessler S.R."/>
            <person name="Schmutz J."/>
            <person name="Willis J.H."/>
            <person name="Rokhsar D.S."/>
        </authorList>
    </citation>
    <scope>NUCLEOTIDE SEQUENCE [LARGE SCALE GENOMIC DNA]</scope>
    <source>
        <strain evidence="5">cv. DUN x IM62</strain>
    </source>
</reference>
<keyword evidence="5" id="KW-1185">Reference proteome</keyword>
<evidence type="ECO:0000256" key="3">
    <source>
        <dbReference type="RuleBase" id="RU003718"/>
    </source>
</evidence>
<keyword evidence="2 3" id="KW-0808">Transferase</keyword>
<dbReference type="SUPFAM" id="SSF53756">
    <property type="entry name" value="UDP-Glycosyltransferase/glycogen phosphorylase"/>
    <property type="match status" value="1"/>
</dbReference>
<dbReference type="AlphaFoldDB" id="A0A022R322"/>